<keyword evidence="4" id="KW-0812">Transmembrane</keyword>
<keyword evidence="4" id="KW-0472">Membrane</keyword>
<keyword evidence="6" id="KW-1185">Reference proteome</keyword>
<feature type="transmembrane region" description="Helical" evidence="4">
    <location>
        <begin position="25"/>
        <end position="44"/>
    </location>
</feature>
<feature type="transmembrane region" description="Helical" evidence="4">
    <location>
        <begin position="79"/>
        <end position="102"/>
    </location>
</feature>
<keyword evidence="4" id="KW-1133">Transmembrane helix</keyword>
<evidence type="ECO:0000256" key="4">
    <source>
        <dbReference type="SAM" id="Phobius"/>
    </source>
</evidence>
<feature type="transmembrane region" description="Helical" evidence="4">
    <location>
        <begin position="133"/>
        <end position="150"/>
    </location>
</feature>
<feature type="coiled-coil region" evidence="3">
    <location>
        <begin position="266"/>
        <end position="293"/>
    </location>
</feature>
<comment type="similarity">
    <text evidence="2">Belongs to the methyl-accepting chemotaxis (MCP) protein family.</text>
</comment>
<gene>
    <name evidence="5" type="ORF">ACFPOC_12805</name>
</gene>
<dbReference type="Gene3D" id="1.10.287.950">
    <property type="entry name" value="Methyl-accepting chemotaxis protein"/>
    <property type="match status" value="1"/>
</dbReference>
<dbReference type="SUPFAM" id="SSF58104">
    <property type="entry name" value="Methyl-accepting chemotaxis protein (MCP) signaling domain"/>
    <property type="match status" value="1"/>
</dbReference>
<feature type="non-terminal residue" evidence="5">
    <location>
        <position position="310"/>
    </location>
</feature>
<organism evidence="5 6">
    <name type="scientific">Rubellimicrobium aerolatum</name>
    <dbReference type="NCBI Taxonomy" id="490979"/>
    <lineage>
        <taxon>Bacteria</taxon>
        <taxon>Pseudomonadati</taxon>
        <taxon>Pseudomonadota</taxon>
        <taxon>Alphaproteobacteria</taxon>
        <taxon>Rhodobacterales</taxon>
        <taxon>Roseobacteraceae</taxon>
        <taxon>Rubellimicrobium</taxon>
    </lineage>
</organism>
<reference evidence="6" key="1">
    <citation type="journal article" date="2019" name="Int. J. Syst. Evol. Microbiol.">
        <title>The Global Catalogue of Microorganisms (GCM) 10K type strain sequencing project: providing services to taxonomists for standard genome sequencing and annotation.</title>
        <authorList>
            <consortium name="The Broad Institute Genomics Platform"/>
            <consortium name="The Broad Institute Genome Sequencing Center for Infectious Disease"/>
            <person name="Wu L."/>
            <person name="Ma J."/>
        </authorList>
    </citation>
    <scope>NUCLEOTIDE SEQUENCE [LARGE SCALE GENOMIC DNA]</scope>
    <source>
        <strain evidence="6">KACC 11588</strain>
    </source>
</reference>
<dbReference type="EMBL" id="JBHSNA010000012">
    <property type="protein sequence ID" value="MFC5567285.1"/>
    <property type="molecule type" value="Genomic_DNA"/>
</dbReference>
<comment type="caution">
    <text evidence="5">The sequence shown here is derived from an EMBL/GenBank/DDBJ whole genome shotgun (WGS) entry which is preliminary data.</text>
</comment>
<name>A0ABW0SED5_9RHOB</name>
<evidence type="ECO:0000313" key="6">
    <source>
        <dbReference type="Proteomes" id="UP001596056"/>
    </source>
</evidence>
<evidence type="ECO:0000313" key="5">
    <source>
        <dbReference type="EMBL" id="MFC5567285.1"/>
    </source>
</evidence>
<feature type="transmembrane region" description="Helical" evidence="4">
    <location>
        <begin position="109"/>
        <end position="127"/>
    </location>
</feature>
<feature type="coiled-coil region" evidence="3">
    <location>
        <begin position="167"/>
        <end position="198"/>
    </location>
</feature>
<keyword evidence="3" id="KW-0175">Coiled coil</keyword>
<accession>A0ABW0SED5</accession>
<keyword evidence="1" id="KW-0145">Chemotaxis</keyword>
<sequence>MATAVATWAAPVAPAAALLTGGPFGGVAAAAALFLGLALAARRLEPRERSLLLAMALIGHCIALTAALAGHPWQIDAHMVFFAMLAIVATMGSIPALLLACAVTAVHHLSLSILLPALVYPAAGLGVALERTALHAVVVVFEAAVLAWFIRSTEAAGAELAARRAELARSAEASNELRQAAEDARARAEDLAERTRRDGEAAAGVFDAVLSRFAAGDLTARVEADVPPAYQPTKRSLNSGLVHLREAISAIRSGGDGVRSASDDILSSAEDLSRRTETQAANLEETAAAVEQITATVRAAAESSAHARQV</sequence>
<dbReference type="InterPro" id="IPR051310">
    <property type="entry name" value="MCP_chemotaxis"/>
</dbReference>
<dbReference type="PANTHER" id="PTHR43531:SF11">
    <property type="entry name" value="METHYL-ACCEPTING CHEMOTAXIS PROTEIN 3"/>
    <property type="match status" value="1"/>
</dbReference>
<dbReference type="PANTHER" id="PTHR43531">
    <property type="entry name" value="PROTEIN ICFG"/>
    <property type="match status" value="1"/>
</dbReference>
<feature type="transmembrane region" description="Helical" evidence="4">
    <location>
        <begin position="51"/>
        <end position="73"/>
    </location>
</feature>
<evidence type="ECO:0000256" key="1">
    <source>
        <dbReference type="ARBA" id="ARBA00022500"/>
    </source>
</evidence>
<evidence type="ECO:0000256" key="3">
    <source>
        <dbReference type="SAM" id="Coils"/>
    </source>
</evidence>
<dbReference type="Proteomes" id="UP001596056">
    <property type="component" value="Unassembled WGS sequence"/>
</dbReference>
<proteinExistence type="inferred from homology"/>
<evidence type="ECO:0008006" key="7">
    <source>
        <dbReference type="Google" id="ProtNLM"/>
    </source>
</evidence>
<protein>
    <recommendedName>
        <fullName evidence="7">Methyl-accepting chemotaxis protein</fullName>
    </recommendedName>
</protein>
<evidence type="ECO:0000256" key="2">
    <source>
        <dbReference type="ARBA" id="ARBA00029447"/>
    </source>
</evidence>